<proteinExistence type="predicted"/>
<dbReference type="Proteomes" id="UP000316030">
    <property type="component" value="Unassembled WGS sequence"/>
</dbReference>
<keyword evidence="2" id="KW-1185">Reference proteome</keyword>
<sequence>MITWDGAISQSWYGGAAYQDALRLGVARMWPLAAGHQAEVSLGLEHARAASGGVELTQIDLRARVARELNTGATLQYGLALQMVDSDFTNAKRRRGTVYLAYGLPQKLGPAKVSMSIGGSLGDYYDYRVGPFIVPGGREDRTLFGSADFIFEQLDYAGFVPSLKIQAQKTRSNVSRFETNEMSVSLGFVSRF</sequence>
<dbReference type="AlphaFoldDB" id="A0A521DH71"/>
<protein>
    <submittedName>
        <fullName evidence="1">Uncharacterized protein</fullName>
    </submittedName>
</protein>
<dbReference type="EMBL" id="FXTO01000011">
    <property type="protein sequence ID" value="SMO71124.1"/>
    <property type="molecule type" value="Genomic_DNA"/>
</dbReference>
<organism evidence="1 2">
    <name type="scientific">Thalassovita litoralis</name>
    <dbReference type="NCBI Taxonomy" id="1010611"/>
    <lineage>
        <taxon>Bacteria</taxon>
        <taxon>Pseudomonadati</taxon>
        <taxon>Pseudomonadota</taxon>
        <taxon>Alphaproteobacteria</taxon>
        <taxon>Rhodobacterales</taxon>
        <taxon>Roseobacteraceae</taxon>
        <taxon>Thalassovita</taxon>
    </lineage>
</organism>
<evidence type="ECO:0000313" key="1">
    <source>
        <dbReference type="EMBL" id="SMO71124.1"/>
    </source>
</evidence>
<name>A0A521DH71_9RHOB</name>
<accession>A0A521DH71</accession>
<dbReference type="OrthoDB" id="7684399at2"/>
<evidence type="ECO:0000313" key="2">
    <source>
        <dbReference type="Proteomes" id="UP000316030"/>
    </source>
</evidence>
<gene>
    <name evidence="1" type="ORF">SAMN06265173_1111</name>
</gene>
<dbReference type="RefSeq" id="WP_142493290.1">
    <property type="nucleotide sequence ID" value="NZ_FXTO01000011.1"/>
</dbReference>
<reference evidence="1 2" key="1">
    <citation type="submission" date="2017-05" db="EMBL/GenBank/DDBJ databases">
        <authorList>
            <person name="Varghese N."/>
            <person name="Submissions S."/>
        </authorList>
    </citation>
    <scope>NUCLEOTIDE SEQUENCE [LARGE SCALE GENOMIC DNA]</scope>
    <source>
        <strain evidence="1 2">DSM 29506</strain>
    </source>
</reference>